<gene>
    <name evidence="3" type="ORF">G4V63_04315</name>
</gene>
<feature type="signal peptide" evidence="1">
    <location>
        <begin position="1"/>
        <end position="21"/>
    </location>
</feature>
<name>A0A7C9VFE8_9BRAD</name>
<dbReference type="InterPro" id="IPR032710">
    <property type="entry name" value="NTF2-like_dom_sf"/>
</dbReference>
<dbReference type="Gene3D" id="3.10.450.50">
    <property type="match status" value="1"/>
</dbReference>
<dbReference type="InterPro" id="IPR011944">
    <property type="entry name" value="Steroid_delta5-4_isomerase"/>
</dbReference>
<protein>
    <submittedName>
        <fullName evidence="3">SgcJ/EcaC family oxidoreductase</fullName>
    </submittedName>
</protein>
<dbReference type="Pfam" id="PF13474">
    <property type="entry name" value="SnoaL_3"/>
    <property type="match status" value="1"/>
</dbReference>
<keyword evidence="1" id="KW-0732">Signal</keyword>
<evidence type="ECO:0000259" key="2">
    <source>
        <dbReference type="Pfam" id="PF13474"/>
    </source>
</evidence>
<evidence type="ECO:0000313" key="4">
    <source>
        <dbReference type="Proteomes" id="UP000480266"/>
    </source>
</evidence>
<feature type="chain" id="PRO_5028874164" evidence="1">
    <location>
        <begin position="22"/>
        <end position="148"/>
    </location>
</feature>
<dbReference type="InterPro" id="IPR037401">
    <property type="entry name" value="SnoaL-like"/>
</dbReference>
<accession>A0A7C9VFE8</accession>
<comment type="caution">
    <text evidence="3">The sequence shown here is derived from an EMBL/GenBank/DDBJ whole genome shotgun (WGS) entry which is preliminary data.</text>
</comment>
<evidence type="ECO:0000313" key="3">
    <source>
        <dbReference type="EMBL" id="NGX94469.1"/>
    </source>
</evidence>
<dbReference type="SUPFAM" id="SSF54427">
    <property type="entry name" value="NTF2-like"/>
    <property type="match status" value="1"/>
</dbReference>
<sequence length="148" mass="16188">MKPQILALCLLFGFSGTVAFAGPAEEANAVIDQWSATYSANDRDALVGLYAPDAILLGTTSPVISEGAEGIRKYFQELPGSGRKNTIVERRTIVLSETSVVGTGFYNFARTTENDTPRPSRFTMVVTKRDGRWMIVHHHSSPLSALRQ</sequence>
<dbReference type="NCBIfam" id="TIGR02246">
    <property type="entry name" value="SgcJ/EcaC family oxidoreductase"/>
    <property type="match status" value="1"/>
</dbReference>
<reference evidence="3" key="1">
    <citation type="submission" date="2020-02" db="EMBL/GenBank/DDBJ databases">
        <title>Draft genome sequence of Candidatus Afipia apatlaquensis IBT-C3, a potential strain for decolorization of textile dyes.</title>
        <authorList>
            <person name="Sanchez-Reyes A."/>
            <person name="Breton-Deval L."/>
            <person name="Mangelson H."/>
            <person name="Sanchez-Flores A."/>
        </authorList>
    </citation>
    <scope>NUCLEOTIDE SEQUENCE [LARGE SCALE GENOMIC DNA]</scope>
    <source>
        <strain evidence="3">IBT-C3</strain>
    </source>
</reference>
<proteinExistence type="predicted"/>
<dbReference type="AlphaFoldDB" id="A0A7C9VFE8"/>
<dbReference type="EMBL" id="JAAMRR010000221">
    <property type="protein sequence ID" value="NGX94469.1"/>
    <property type="molecule type" value="Genomic_DNA"/>
</dbReference>
<feature type="domain" description="SnoaL-like" evidence="2">
    <location>
        <begin position="28"/>
        <end position="142"/>
    </location>
</feature>
<keyword evidence="4" id="KW-1185">Reference proteome</keyword>
<dbReference type="Proteomes" id="UP000480266">
    <property type="component" value="Unassembled WGS sequence"/>
</dbReference>
<organism evidence="3 4">
    <name type="scientific">Candidatus Afipia apatlaquensis</name>
    <dbReference type="NCBI Taxonomy" id="2712852"/>
    <lineage>
        <taxon>Bacteria</taxon>
        <taxon>Pseudomonadati</taxon>
        <taxon>Pseudomonadota</taxon>
        <taxon>Alphaproteobacteria</taxon>
        <taxon>Hyphomicrobiales</taxon>
        <taxon>Nitrobacteraceae</taxon>
        <taxon>Afipia</taxon>
    </lineage>
</organism>
<dbReference type="CDD" id="cd00531">
    <property type="entry name" value="NTF2_like"/>
    <property type="match status" value="1"/>
</dbReference>
<evidence type="ECO:0000256" key="1">
    <source>
        <dbReference type="SAM" id="SignalP"/>
    </source>
</evidence>